<feature type="compositionally biased region" description="Polar residues" evidence="1">
    <location>
        <begin position="44"/>
        <end position="55"/>
    </location>
</feature>
<reference evidence="3" key="1">
    <citation type="journal article" date="2023" name="Commun. Biol.">
        <title>Genome analysis of Parmales, the sister group of diatoms, reveals the evolutionary specialization of diatoms from phago-mixotrophs to photoautotrophs.</title>
        <authorList>
            <person name="Ban H."/>
            <person name="Sato S."/>
            <person name="Yoshikawa S."/>
            <person name="Yamada K."/>
            <person name="Nakamura Y."/>
            <person name="Ichinomiya M."/>
            <person name="Sato N."/>
            <person name="Blanc-Mathieu R."/>
            <person name="Endo H."/>
            <person name="Kuwata A."/>
            <person name="Ogata H."/>
        </authorList>
    </citation>
    <scope>NUCLEOTIDE SEQUENCE [LARGE SCALE GENOMIC DNA]</scope>
</reference>
<dbReference type="OrthoDB" id="47695at2759"/>
<sequence length="449" mass="48209">MSGFTSWDTPAAPNKRISLSEGFINIDLGQNDAASPGDGDFDSFVNNRGGSNQPPMHQPQHFHGSQFTTGTTGRVSGGDGGGFQDVDFSDPKQGVVGRTAQEQDLGALPTNFFNGPAKPQADRGTYSSNSSGHNNVGFGFSSNQAALNTANSRLDGIFNSNSGGGKGGVDPSTSSMQGELLCRVSTKSMLFKNWKPLFFHLDCREGDLAVFRTQEDLRKGPPFAKKYLKLEYNYRCTEIKLKEYGKSFLYHFSLEEIMDYGPSLKMKFACESMKRSLLENLRSAIHRYVRDRRVKRKNEMLQVRAAQVEGGLEAGGQAGHMRQQNQQHKVAGRYADEGGQRASPPRRASQDLGFVGLPTSPPVTKEPYGGGGGGGSGGDGWGGGGGTVVDFGNSRVDFNSGNGGNGGNGGRSNNNNYGGNNNYNDSDAGSSSNNVNIESLDRFDKWGKL</sequence>
<dbReference type="EMBL" id="BRYA01001539">
    <property type="protein sequence ID" value="GMI45254.1"/>
    <property type="molecule type" value="Genomic_DNA"/>
</dbReference>
<feature type="compositionally biased region" description="Low complexity" evidence="1">
    <location>
        <begin position="411"/>
        <end position="434"/>
    </location>
</feature>
<evidence type="ECO:0000256" key="1">
    <source>
        <dbReference type="SAM" id="MobiDB-lite"/>
    </source>
</evidence>
<gene>
    <name evidence="2" type="ORF">TrCOL_g2376</name>
</gene>
<feature type="compositionally biased region" description="Gly residues" evidence="1">
    <location>
        <begin position="401"/>
        <end position="410"/>
    </location>
</feature>
<feature type="compositionally biased region" description="Basic and acidic residues" evidence="1">
    <location>
        <begin position="439"/>
        <end position="449"/>
    </location>
</feature>
<comment type="caution">
    <text evidence="2">The sequence shown here is derived from an EMBL/GenBank/DDBJ whole genome shotgun (WGS) entry which is preliminary data.</text>
</comment>
<proteinExistence type="predicted"/>
<protein>
    <submittedName>
        <fullName evidence="2">Uncharacterized protein</fullName>
    </submittedName>
</protein>
<dbReference type="Proteomes" id="UP001165065">
    <property type="component" value="Unassembled WGS sequence"/>
</dbReference>
<keyword evidence="3" id="KW-1185">Reference proteome</keyword>
<feature type="compositionally biased region" description="Gly residues" evidence="1">
    <location>
        <begin position="368"/>
        <end position="387"/>
    </location>
</feature>
<name>A0A9W7GG97_9STRA</name>
<dbReference type="AlphaFoldDB" id="A0A9W7GG97"/>
<evidence type="ECO:0000313" key="2">
    <source>
        <dbReference type="EMBL" id="GMI45254.1"/>
    </source>
</evidence>
<organism evidence="2 3">
    <name type="scientific">Triparma columacea</name>
    <dbReference type="NCBI Taxonomy" id="722753"/>
    <lineage>
        <taxon>Eukaryota</taxon>
        <taxon>Sar</taxon>
        <taxon>Stramenopiles</taxon>
        <taxon>Ochrophyta</taxon>
        <taxon>Bolidophyceae</taxon>
        <taxon>Parmales</taxon>
        <taxon>Triparmaceae</taxon>
        <taxon>Triparma</taxon>
    </lineage>
</organism>
<feature type="region of interest" description="Disordered" evidence="1">
    <location>
        <begin position="29"/>
        <end position="130"/>
    </location>
</feature>
<evidence type="ECO:0000313" key="3">
    <source>
        <dbReference type="Proteomes" id="UP001165065"/>
    </source>
</evidence>
<accession>A0A9W7GG97</accession>
<feature type="region of interest" description="Disordered" evidence="1">
    <location>
        <begin position="313"/>
        <end position="449"/>
    </location>
</feature>